<evidence type="ECO:0000313" key="2">
    <source>
        <dbReference type="Proteomes" id="UP000004310"/>
    </source>
</evidence>
<evidence type="ECO:0000313" key="1">
    <source>
        <dbReference type="EMBL" id="EAU41994.1"/>
    </source>
</evidence>
<accession>Q0G337</accession>
<keyword evidence="2" id="KW-1185">Reference proteome</keyword>
<proteinExistence type="predicted"/>
<dbReference type="EMBL" id="AATP01000002">
    <property type="protein sequence ID" value="EAU41994.1"/>
    <property type="molecule type" value="Genomic_DNA"/>
</dbReference>
<dbReference type="STRING" id="217511.GCA_001463845_03360"/>
<dbReference type="AlphaFoldDB" id="Q0G337"/>
<organism evidence="1 2">
    <name type="scientific">Fulvimarina pelagi HTCC2506</name>
    <dbReference type="NCBI Taxonomy" id="314231"/>
    <lineage>
        <taxon>Bacteria</taxon>
        <taxon>Pseudomonadati</taxon>
        <taxon>Pseudomonadota</taxon>
        <taxon>Alphaproteobacteria</taxon>
        <taxon>Hyphomicrobiales</taxon>
        <taxon>Aurantimonadaceae</taxon>
        <taxon>Fulvimarina</taxon>
    </lineage>
</organism>
<gene>
    <name evidence="1" type="ORF">FP2506_16214</name>
</gene>
<comment type="caution">
    <text evidence="1">The sequence shown here is derived from an EMBL/GenBank/DDBJ whole genome shotgun (WGS) entry which is preliminary data.</text>
</comment>
<dbReference type="Proteomes" id="UP000004310">
    <property type="component" value="Unassembled WGS sequence"/>
</dbReference>
<dbReference type="HOGENOM" id="CLU_3168429_0_0_5"/>
<name>Q0G337_9HYPH</name>
<reference evidence="1 2" key="1">
    <citation type="journal article" date="2010" name="J. Bacteriol.">
        <title>Genome sequence of Fulvimarina pelagi HTCC2506T, a Mn(II)-oxidizing alphaproteobacterium possessing an aerobic anoxygenic photosynthetic gene cluster and Xanthorhodopsin.</title>
        <authorList>
            <person name="Kang I."/>
            <person name="Oh H.M."/>
            <person name="Lim S.I."/>
            <person name="Ferriera S."/>
            <person name="Giovannoni S.J."/>
            <person name="Cho J.C."/>
        </authorList>
    </citation>
    <scope>NUCLEOTIDE SEQUENCE [LARGE SCALE GENOMIC DNA]</scope>
    <source>
        <strain evidence="1 2">HTCC2506</strain>
    </source>
</reference>
<protein>
    <submittedName>
        <fullName evidence="1">Uncharacterized protein</fullName>
    </submittedName>
</protein>
<sequence length="47" mass="4946">MRTEAKTSPVRIIVSVLPNLNALAVSARACVDIEAAELSFGSEKVST</sequence>